<sequence length="169" mass="19708">MIDSSKPAISWWELRAIQALNLEDIEHPDLIVLDKDEQVVLISNIKGFPFDLNKSKTREKAIIELIEYLKAAKTVIPFAMIVDLEKILFFQWNGNDLSEPILCLETNEVLIHYEPEFNKRQIFNLYLKTLTEAWISDFCYHWKMETPPRSQEIAEIGLLERLEGGITQS</sequence>
<comment type="caution">
    <text evidence="1">The sequence shown here is derived from an EMBL/GenBank/DDBJ whole genome shotgun (WGS) entry which is preliminary data.</text>
</comment>
<evidence type="ECO:0000313" key="2">
    <source>
        <dbReference type="Proteomes" id="UP000076925"/>
    </source>
</evidence>
<organism evidence="1 2">
    <name type="scientific">Scytonema hofmannii PCC 7110</name>
    <dbReference type="NCBI Taxonomy" id="128403"/>
    <lineage>
        <taxon>Bacteria</taxon>
        <taxon>Bacillati</taxon>
        <taxon>Cyanobacteriota</taxon>
        <taxon>Cyanophyceae</taxon>
        <taxon>Nostocales</taxon>
        <taxon>Scytonemataceae</taxon>
        <taxon>Scytonema</taxon>
    </lineage>
</organism>
<proteinExistence type="predicted"/>
<dbReference type="AlphaFoldDB" id="A0A139WUW4"/>
<name>A0A139WUW4_9CYAN</name>
<gene>
    <name evidence="1" type="ORF">WA1_41400</name>
</gene>
<keyword evidence="2" id="KW-1185">Reference proteome</keyword>
<protein>
    <submittedName>
        <fullName evidence="1">Uncharacterized protein</fullName>
    </submittedName>
</protein>
<dbReference type="STRING" id="128403.WA1_41400"/>
<accession>A0A139WUW4</accession>
<reference evidence="1 2" key="1">
    <citation type="journal article" date="2013" name="Genome Biol. Evol.">
        <title>Genomes of Stigonematalean cyanobacteria (subsection V) and the evolution of oxygenic photosynthesis from prokaryotes to plastids.</title>
        <authorList>
            <person name="Dagan T."/>
            <person name="Roettger M."/>
            <person name="Stucken K."/>
            <person name="Landan G."/>
            <person name="Koch R."/>
            <person name="Major P."/>
            <person name="Gould S.B."/>
            <person name="Goremykin V.V."/>
            <person name="Rippka R."/>
            <person name="Tandeau de Marsac N."/>
            <person name="Gugger M."/>
            <person name="Lockhart P.J."/>
            <person name="Allen J.F."/>
            <person name="Brune I."/>
            <person name="Maus I."/>
            <person name="Puhler A."/>
            <person name="Martin W.F."/>
        </authorList>
    </citation>
    <scope>NUCLEOTIDE SEQUENCE [LARGE SCALE GENOMIC DNA]</scope>
    <source>
        <strain evidence="1 2">PCC 7110</strain>
    </source>
</reference>
<dbReference type="RefSeq" id="WP_017742896.1">
    <property type="nucleotide sequence ID" value="NZ_KQ976354.1"/>
</dbReference>
<dbReference type="Proteomes" id="UP000076925">
    <property type="component" value="Unassembled WGS sequence"/>
</dbReference>
<evidence type="ECO:0000313" key="1">
    <source>
        <dbReference type="EMBL" id="KYC36193.1"/>
    </source>
</evidence>
<dbReference type="EMBL" id="ANNX02000047">
    <property type="protein sequence ID" value="KYC36193.1"/>
    <property type="molecule type" value="Genomic_DNA"/>
</dbReference>